<dbReference type="Proteomes" id="UP000696413">
    <property type="component" value="Unassembled WGS sequence"/>
</dbReference>
<evidence type="ECO:0000313" key="1">
    <source>
        <dbReference type="EMBL" id="MBU8827801.1"/>
    </source>
</evidence>
<accession>A0ABS6HZR6</accession>
<proteinExistence type="predicted"/>
<keyword evidence="1" id="KW-0808">Transferase</keyword>
<keyword evidence="2" id="KW-1185">Reference proteome</keyword>
<dbReference type="InterPro" id="IPR015422">
    <property type="entry name" value="PyrdxlP-dep_Trfase_small"/>
</dbReference>
<keyword evidence="1" id="KW-0032">Aminotransferase</keyword>
<dbReference type="InterPro" id="IPR015424">
    <property type="entry name" value="PyrdxlP-dep_Trfase"/>
</dbReference>
<dbReference type="SUPFAM" id="SSF53383">
    <property type="entry name" value="PLP-dependent transferases"/>
    <property type="match status" value="1"/>
</dbReference>
<name>A0ABS6HZR6_MYCGD</name>
<dbReference type="InterPro" id="IPR015421">
    <property type="entry name" value="PyrdxlP-dep_Trfase_major"/>
</dbReference>
<evidence type="ECO:0000313" key="2">
    <source>
        <dbReference type="Proteomes" id="UP000696413"/>
    </source>
</evidence>
<dbReference type="EC" id="2.6.1.36" evidence="1"/>
<reference evidence="1 2" key="1">
    <citation type="submission" date="2021-05" db="EMBL/GenBank/DDBJ databases">
        <title>Draft Genome Sequences of Clinical Respiratory Isolates of Mycobacterium goodii Recovered in Ireland.</title>
        <authorList>
            <person name="Flanagan P.R."/>
            <person name="Mok S."/>
            <person name="Roycroft E."/>
            <person name="Rogers T.R."/>
            <person name="Fitzgibbon M."/>
        </authorList>
    </citation>
    <scope>NUCLEOTIDE SEQUENCE [LARGE SCALE GENOMIC DNA]</scope>
    <source>
        <strain evidence="1 2">14IE55</strain>
    </source>
</reference>
<feature type="non-terminal residue" evidence="1">
    <location>
        <position position="133"/>
    </location>
</feature>
<sequence>MAAVVKSVALAGRPTTPDRVHEVLGRSMLVDGLDIVLDLTRSGGSYLVDAITGRRYLDMFTFVASSALGMNPPALVDDREFHAELMQAALNKPSNSDVYSVAMARFVETFARVLGDPALPHLFFVEGGALAVE</sequence>
<comment type="caution">
    <text evidence="1">The sequence shown here is derived from an EMBL/GenBank/DDBJ whole genome shotgun (WGS) entry which is preliminary data.</text>
</comment>
<gene>
    <name evidence="1" type="ORF">KL859_33715</name>
</gene>
<dbReference type="EMBL" id="JAHBOM010000091">
    <property type="protein sequence ID" value="MBU8827801.1"/>
    <property type="molecule type" value="Genomic_DNA"/>
</dbReference>
<dbReference type="Gene3D" id="3.90.1150.10">
    <property type="entry name" value="Aspartate Aminotransferase, domain 1"/>
    <property type="match status" value="1"/>
</dbReference>
<organism evidence="1 2">
    <name type="scientific">Mycolicibacterium goodii</name>
    <name type="common">Mycobacterium goodii</name>
    <dbReference type="NCBI Taxonomy" id="134601"/>
    <lineage>
        <taxon>Bacteria</taxon>
        <taxon>Bacillati</taxon>
        <taxon>Actinomycetota</taxon>
        <taxon>Actinomycetes</taxon>
        <taxon>Mycobacteriales</taxon>
        <taxon>Mycobacteriaceae</taxon>
        <taxon>Mycolicibacterium</taxon>
    </lineage>
</organism>
<protein>
    <submittedName>
        <fullName evidence="1">L-lysine 6-transaminase</fullName>
        <ecNumber evidence="1">2.6.1.36</ecNumber>
    </submittedName>
</protein>
<dbReference type="GO" id="GO:0045484">
    <property type="term" value="F:L-lysine 6-transaminase activity"/>
    <property type="evidence" value="ECO:0007669"/>
    <property type="project" value="UniProtKB-EC"/>
</dbReference>
<dbReference type="Gene3D" id="3.40.640.10">
    <property type="entry name" value="Type I PLP-dependent aspartate aminotransferase-like (Major domain)"/>
    <property type="match status" value="1"/>
</dbReference>